<dbReference type="NCBIfam" id="NF033725">
    <property type="entry name" value="borfam_49"/>
    <property type="match status" value="1"/>
</dbReference>
<gene>
    <name evidence="3" type="ORF">BAN_0014000</name>
</gene>
<dbReference type="RefSeq" id="WP_025420086.1">
    <property type="nucleotide sequence ID" value="NZ_CP005839.1"/>
</dbReference>
<feature type="domain" description="Plasmid partition protein putative C-terminal" evidence="2">
    <location>
        <begin position="132"/>
        <end position="181"/>
    </location>
</feature>
<accession>W5SQX8</accession>
<organism evidence="3">
    <name type="scientific">Borrelia anserina BA2</name>
    <dbReference type="NCBI Taxonomy" id="1313293"/>
    <lineage>
        <taxon>Bacteria</taxon>
        <taxon>Pseudomonadati</taxon>
        <taxon>Spirochaetota</taxon>
        <taxon>Spirochaetia</taxon>
        <taxon>Spirochaetales</taxon>
        <taxon>Borreliaceae</taxon>
        <taxon>Borrelia</taxon>
    </lineage>
</organism>
<dbReference type="InterPro" id="IPR058551">
    <property type="entry name" value="Plasmid_parti_C"/>
</dbReference>
<dbReference type="OrthoDB" id="351042at2"/>
<evidence type="ECO:0000259" key="2">
    <source>
        <dbReference type="Pfam" id="PF25882"/>
    </source>
</evidence>
<proteinExistence type="predicted"/>
<protein>
    <submittedName>
        <fullName evidence="3">Putative plasmid partition protein</fullName>
    </submittedName>
</protein>
<dbReference type="Pfam" id="PF01672">
    <property type="entry name" value="Plasmid_parti_N"/>
    <property type="match status" value="1"/>
</dbReference>
<dbReference type="Pfam" id="PF25882">
    <property type="entry name" value="Plasmid_parti_C"/>
    <property type="match status" value="1"/>
</dbReference>
<reference evidence="3" key="1">
    <citation type="submission" date="2013-04" db="EMBL/GenBank/DDBJ databases">
        <title>Comparative Genomics of Relapsing Fever Spirochetes.</title>
        <authorList>
            <person name="Schwan T.G."/>
            <person name="Raffel S.J."/>
            <person name="Porcella S.F."/>
            <person name="Martens C.A."/>
            <person name="Bruno D.P."/>
            <person name="Rickefs S.M."/>
            <person name="Barbian K.B."/>
        </authorList>
    </citation>
    <scope>NUCLEOTIDE SEQUENCE</scope>
    <source>
        <strain evidence="3">BA2</strain>
        <plasmid evidence="3">unnamed</plasmid>
    </source>
</reference>
<keyword evidence="3" id="KW-0614">Plasmid</keyword>
<geneLocation type="plasmid" evidence="3">
    <name>unnamed</name>
</geneLocation>
<evidence type="ECO:0000259" key="1">
    <source>
        <dbReference type="Pfam" id="PF01672"/>
    </source>
</evidence>
<feature type="domain" description="Plasmid partition protein putative N-terminal" evidence="1">
    <location>
        <begin position="19"/>
        <end position="123"/>
    </location>
</feature>
<dbReference type="HOGENOM" id="CLU_111029_0_0_12"/>
<sequence length="190" mass="22749">MKKNKFKLNKRIIKKNTTIQTNTSDINMQIYEKLKEKLKINLKEDIYNKIEAMQILKEINDKKLFKLDGYQNFSAFIKNYNLARTQVYAYLTIAEGLKNNLINEESIIEKGITNTYLFLSTKKIQNKKKTLNLIKPIKLKLKNQDAHNFYKTNQKFTCFLMERIFLKDKEYIAKIKKEFENYIVKPKKKT</sequence>
<dbReference type="InterPro" id="IPR058550">
    <property type="entry name" value="Plasmid_parti_N"/>
</dbReference>
<dbReference type="InterPro" id="IPR002596">
    <property type="entry name" value="Plasmid_parti"/>
</dbReference>
<name>W5SQX8_BORAN</name>
<evidence type="ECO:0000313" key="3">
    <source>
        <dbReference type="EMBL" id="AHH09043.1"/>
    </source>
</evidence>
<dbReference type="AlphaFoldDB" id="W5SQX8"/>
<dbReference type="EMBL" id="CP005839">
    <property type="protein sequence ID" value="AHH09043.1"/>
    <property type="molecule type" value="Genomic_DNA"/>
</dbReference>